<evidence type="ECO:0000256" key="1">
    <source>
        <dbReference type="SAM" id="Phobius"/>
    </source>
</evidence>
<dbReference type="AlphaFoldDB" id="A0A1E3L0Y7"/>
<dbReference type="Proteomes" id="UP000094578">
    <property type="component" value="Unassembled WGS sequence"/>
</dbReference>
<keyword evidence="1" id="KW-0472">Membrane</keyword>
<organism evidence="2 3">
    <name type="scientific">Paenibacillus nuruki</name>
    <dbReference type="NCBI Taxonomy" id="1886670"/>
    <lineage>
        <taxon>Bacteria</taxon>
        <taxon>Bacillati</taxon>
        <taxon>Bacillota</taxon>
        <taxon>Bacilli</taxon>
        <taxon>Bacillales</taxon>
        <taxon>Paenibacillaceae</taxon>
        <taxon>Paenibacillus</taxon>
    </lineage>
</organism>
<gene>
    <name evidence="2" type="ORF">PTI45_03162</name>
</gene>
<sequence length="264" mass="31108">MNTGRWWEYYLVRYFVGTIVGTLIVIHISTQNDSFLHSILYEKLKTETDKNIEVSSLILYGFVGLTFCYLASAPILLLHALRSNLEGNMYTSFKRYLKNVKKILFSPSELSIEDKIEIKRKRRIINVTNIILLITTFLFFYYFKAEGASRIDFSSSITIFIIFSLQIIYISYQLIRKDIFKFYKQLAYKRARQVTAFQGYVESYRHLREHGNAFFIVFFELILGFIYSTVSSVMTAFVYTLLWIIPACAVWFIGSYLEMKFKNN</sequence>
<feature type="transmembrane region" description="Helical" evidence="1">
    <location>
        <begin position="124"/>
        <end position="143"/>
    </location>
</feature>
<comment type="caution">
    <text evidence="2">The sequence shown here is derived from an EMBL/GenBank/DDBJ whole genome shotgun (WGS) entry which is preliminary data.</text>
</comment>
<dbReference type="EMBL" id="MDER01000055">
    <property type="protein sequence ID" value="ODP27452.1"/>
    <property type="molecule type" value="Genomic_DNA"/>
</dbReference>
<reference evidence="2 3" key="1">
    <citation type="submission" date="2016-08" db="EMBL/GenBank/DDBJ databases">
        <title>Genome sequencing of Paenibacillus sp. TI45-13ar, isolated from Korean traditional nuruk.</title>
        <authorList>
            <person name="Kim S.-J."/>
        </authorList>
    </citation>
    <scope>NUCLEOTIDE SEQUENCE [LARGE SCALE GENOMIC DNA]</scope>
    <source>
        <strain evidence="2 3">TI45-13ar</strain>
    </source>
</reference>
<proteinExistence type="predicted"/>
<keyword evidence="1" id="KW-0812">Transmembrane</keyword>
<keyword evidence="1" id="KW-1133">Transmembrane helix</keyword>
<feature type="transmembrane region" description="Helical" evidence="1">
    <location>
        <begin position="155"/>
        <end position="175"/>
    </location>
</feature>
<feature type="transmembrane region" description="Helical" evidence="1">
    <location>
        <begin position="57"/>
        <end position="81"/>
    </location>
</feature>
<evidence type="ECO:0000313" key="3">
    <source>
        <dbReference type="Proteomes" id="UP000094578"/>
    </source>
</evidence>
<feature type="transmembrane region" description="Helical" evidence="1">
    <location>
        <begin position="12"/>
        <end position="30"/>
    </location>
</feature>
<evidence type="ECO:0000313" key="2">
    <source>
        <dbReference type="EMBL" id="ODP27452.1"/>
    </source>
</evidence>
<accession>A0A1E3L0Y7</accession>
<dbReference type="RefSeq" id="WP_069328558.1">
    <property type="nucleotide sequence ID" value="NZ_MDER01000055.1"/>
</dbReference>
<name>A0A1E3L0Y7_9BACL</name>
<protein>
    <submittedName>
        <fullName evidence="2">Uncharacterized protein</fullName>
    </submittedName>
</protein>
<keyword evidence="3" id="KW-1185">Reference proteome</keyword>
<feature type="transmembrane region" description="Helical" evidence="1">
    <location>
        <begin position="213"/>
        <end position="230"/>
    </location>
</feature>
<feature type="transmembrane region" description="Helical" evidence="1">
    <location>
        <begin position="236"/>
        <end position="257"/>
    </location>
</feature>